<name>A0A2J6PEU8_9HELO</name>
<gene>
    <name evidence="1" type="ORF">NA56DRAFT_712961</name>
</gene>
<dbReference type="AlphaFoldDB" id="A0A2J6PEU8"/>
<sequence length="163" mass="17692">MDEIQKDKIEEVGTLEAFSGTDEGVAAAAGRAAPGTALTLAVAAACRDPFAVGALAIKDATMPLWMRCYNPNCANARASPYAERQDFCGKCQDFMTDTSWSGRPLDPMAGIPHADPLKEILIMERVEDWIDALIEAGCPPWGEDGKNMKEVKVGWFPEVEEMP</sequence>
<protein>
    <submittedName>
        <fullName evidence="1">Uncharacterized protein</fullName>
    </submittedName>
</protein>
<accession>A0A2J6PEU8</accession>
<keyword evidence="2" id="KW-1185">Reference proteome</keyword>
<evidence type="ECO:0000313" key="2">
    <source>
        <dbReference type="Proteomes" id="UP000235672"/>
    </source>
</evidence>
<organism evidence="1 2">
    <name type="scientific">Hyaloscypha hepaticicola</name>
    <dbReference type="NCBI Taxonomy" id="2082293"/>
    <lineage>
        <taxon>Eukaryota</taxon>
        <taxon>Fungi</taxon>
        <taxon>Dikarya</taxon>
        <taxon>Ascomycota</taxon>
        <taxon>Pezizomycotina</taxon>
        <taxon>Leotiomycetes</taxon>
        <taxon>Helotiales</taxon>
        <taxon>Hyaloscyphaceae</taxon>
        <taxon>Hyaloscypha</taxon>
    </lineage>
</organism>
<proteinExistence type="predicted"/>
<reference evidence="1 2" key="1">
    <citation type="submission" date="2016-05" db="EMBL/GenBank/DDBJ databases">
        <title>A degradative enzymes factory behind the ericoid mycorrhizal symbiosis.</title>
        <authorList>
            <consortium name="DOE Joint Genome Institute"/>
            <person name="Martino E."/>
            <person name="Morin E."/>
            <person name="Grelet G."/>
            <person name="Kuo A."/>
            <person name="Kohler A."/>
            <person name="Daghino S."/>
            <person name="Barry K."/>
            <person name="Choi C."/>
            <person name="Cichocki N."/>
            <person name="Clum A."/>
            <person name="Copeland A."/>
            <person name="Hainaut M."/>
            <person name="Haridas S."/>
            <person name="Labutti K."/>
            <person name="Lindquist E."/>
            <person name="Lipzen A."/>
            <person name="Khouja H.-R."/>
            <person name="Murat C."/>
            <person name="Ohm R."/>
            <person name="Olson A."/>
            <person name="Spatafora J."/>
            <person name="Veneault-Fourrey C."/>
            <person name="Henrissat B."/>
            <person name="Grigoriev I."/>
            <person name="Martin F."/>
            <person name="Perotto S."/>
        </authorList>
    </citation>
    <scope>NUCLEOTIDE SEQUENCE [LARGE SCALE GENOMIC DNA]</scope>
    <source>
        <strain evidence="1 2">UAMH 7357</strain>
    </source>
</reference>
<dbReference type="Proteomes" id="UP000235672">
    <property type="component" value="Unassembled WGS sequence"/>
</dbReference>
<dbReference type="EMBL" id="KZ613547">
    <property type="protein sequence ID" value="PMD12558.1"/>
    <property type="molecule type" value="Genomic_DNA"/>
</dbReference>
<evidence type="ECO:0000313" key="1">
    <source>
        <dbReference type="EMBL" id="PMD12558.1"/>
    </source>
</evidence>